<protein>
    <submittedName>
        <fullName evidence="1">Uncharacterized protein</fullName>
    </submittedName>
</protein>
<comment type="caution">
    <text evidence="1">The sequence shown here is derived from an EMBL/GenBank/DDBJ whole genome shotgun (WGS) entry which is preliminary data.</text>
</comment>
<accession>A0A813INY8</accession>
<organism evidence="1 2">
    <name type="scientific">Polarella glacialis</name>
    <name type="common">Dinoflagellate</name>
    <dbReference type="NCBI Taxonomy" id="89957"/>
    <lineage>
        <taxon>Eukaryota</taxon>
        <taxon>Sar</taxon>
        <taxon>Alveolata</taxon>
        <taxon>Dinophyceae</taxon>
        <taxon>Suessiales</taxon>
        <taxon>Suessiaceae</taxon>
        <taxon>Polarella</taxon>
    </lineage>
</organism>
<sequence>RDLQIHVTQDHVKVVHPGAERGSSEVLAPYSADYPKVIIHPLDTCKFRLELSEEQDKVYHFVALSRTSRDLIALLIRCFHARQYVATAFILSRLFQNPATPG</sequence>
<evidence type="ECO:0000313" key="1">
    <source>
        <dbReference type="EMBL" id="CAE8654040.1"/>
    </source>
</evidence>
<feature type="non-terminal residue" evidence="1">
    <location>
        <position position="1"/>
    </location>
</feature>
<feature type="non-terminal residue" evidence="1">
    <location>
        <position position="102"/>
    </location>
</feature>
<reference evidence="1" key="1">
    <citation type="submission" date="2021-02" db="EMBL/GenBank/DDBJ databases">
        <authorList>
            <person name="Dougan E. K."/>
            <person name="Rhodes N."/>
            <person name="Thang M."/>
            <person name="Chan C."/>
        </authorList>
    </citation>
    <scope>NUCLEOTIDE SEQUENCE</scope>
</reference>
<dbReference type="AlphaFoldDB" id="A0A813INY8"/>
<dbReference type="Proteomes" id="UP000626109">
    <property type="component" value="Unassembled WGS sequence"/>
</dbReference>
<evidence type="ECO:0000313" key="2">
    <source>
        <dbReference type="Proteomes" id="UP000626109"/>
    </source>
</evidence>
<dbReference type="EMBL" id="CAJNNW010012158">
    <property type="protein sequence ID" value="CAE8654040.1"/>
    <property type="molecule type" value="Genomic_DNA"/>
</dbReference>
<gene>
    <name evidence="1" type="ORF">PGLA2088_LOCUS10766</name>
</gene>
<name>A0A813INY8_POLGL</name>
<proteinExistence type="predicted"/>